<accession>A0A9P8PSE1</accession>
<feature type="region of interest" description="Disordered" evidence="8">
    <location>
        <begin position="1"/>
        <end position="56"/>
    </location>
</feature>
<dbReference type="GO" id="GO:0005634">
    <property type="term" value="C:nucleus"/>
    <property type="evidence" value="ECO:0007669"/>
    <property type="project" value="UniProtKB-SubCell"/>
</dbReference>
<dbReference type="InterPro" id="IPR027786">
    <property type="entry name" value="Nse4/EID"/>
</dbReference>
<dbReference type="InterPro" id="IPR014854">
    <property type="entry name" value="Nse4_C"/>
</dbReference>
<keyword evidence="3 7" id="KW-0227">DNA damage</keyword>
<name>A0A9P8PSE1_9ASCO</name>
<feature type="compositionally biased region" description="Low complexity" evidence="8">
    <location>
        <begin position="29"/>
        <end position="44"/>
    </location>
</feature>
<feature type="compositionally biased region" description="Acidic residues" evidence="8">
    <location>
        <begin position="17"/>
        <end position="28"/>
    </location>
</feature>
<comment type="function">
    <text evidence="7">Component of the SMC5-SMC6 complex, that promotes sister chromatid alignment after DNA damage and facilitates double-stranded DNA breaks (DSBs) repair via homologous recombination between sister chromatids.</text>
</comment>
<dbReference type="Proteomes" id="UP000788993">
    <property type="component" value="Unassembled WGS sequence"/>
</dbReference>
<evidence type="ECO:0000256" key="2">
    <source>
        <dbReference type="ARBA" id="ARBA00008997"/>
    </source>
</evidence>
<evidence type="ECO:0000256" key="4">
    <source>
        <dbReference type="ARBA" id="ARBA00023172"/>
    </source>
</evidence>
<organism evidence="10 11">
    <name type="scientific">Ogataea polymorpha</name>
    <dbReference type="NCBI Taxonomy" id="460523"/>
    <lineage>
        <taxon>Eukaryota</taxon>
        <taxon>Fungi</taxon>
        <taxon>Dikarya</taxon>
        <taxon>Ascomycota</taxon>
        <taxon>Saccharomycotina</taxon>
        <taxon>Pichiomycetes</taxon>
        <taxon>Pichiales</taxon>
        <taxon>Pichiaceae</taxon>
        <taxon>Ogataea</taxon>
    </lineage>
</organism>
<proteinExistence type="inferred from homology"/>
<dbReference type="PANTHER" id="PTHR16140:SF0">
    <property type="entry name" value="NON-STRUCTURAL MAINTENANCE OF CHROMOSOMES ELEMENT 4"/>
    <property type="match status" value="1"/>
</dbReference>
<dbReference type="GO" id="GO:0006281">
    <property type="term" value="P:DNA repair"/>
    <property type="evidence" value="ECO:0007669"/>
    <property type="project" value="UniProtKB-UniRule"/>
</dbReference>
<gene>
    <name evidence="10" type="ORF">OGATHE_001073</name>
</gene>
<dbReference type="AlphaFoldDB" id="A0A9P8PSE1"/>
<evidence type="ECO:0000256" key="6">
    <source>
        <dbReference type="ARBA" id="ARBA00023242"/>
    </source>
</evidence>
<reference evidence="10" key="1">
    <citation type="journal article" date="2021" name="Open Biol.">
        <title>Shared evolutionary footprints suggest mitochondrial oxidative damage underlies multiple complex I losses in fungi.</title>
        <authorList>
            <person name="Schikora-Tamarit M.A."/>
            <person name="Marcet-Houben M."/>
            <person name="Nosek J."/>
            <person name="Gabaldon T."/>
        </authorList>
    </citation>
    <scope>NUCLEOTIDE SEQUENCE</scope>
    <source>
        <strain evidence="10">NCAIM Y.01608</strain>
    </source>
</reference>
<dbReference type="GO" id="GO:0030915">
    <property type="term" value="C:Smc5-Smc6 complex"/>
    <property type="evidence" value="ECO:0007669"/>
    <property type="project" value="UniProtKB-UniRule"/>
</dbReference>
<dbReference type="Pfam" id="PF08743">
    <property type="entry name" value="Nse4_C"/>
    <property type="match status" value="1"/>
</dbReference>
<dbReference type="OrthoDB" id="361242at2759"/>
<evidence type="ECO:0000256" key="1">
    <source>
        <dbReference type="ARBA" id="ARBA00004123"/>
    </source>
</evidence>
<evidence type="ECO:0000313" key="11">
    <source>
        <dbReference type="Proteomes" id="UP000788993"/>
    </source>
</evidence>
<dbReference type="PANTHER" id="PTHR16140">
    <property type="entry name" value="NON-STRUCTURAL MAINTENANCE OF CHROMOSOMES ELEMENT 4"/>
    <property type="match status" value="1"/>
</dbReference>
<evidence type="ECO:0000259" key="9">
    <source>
        <dbReference type="Pfam" id="PF08743"/>
    </source>
</evidence>
<dbReference type="EMBL" id="JAEUBD010000146">
    <property type="protein sequence ID" value="KAH3676584.1"/>
    <property type="molecule type" value="Genomic_DNA"/>
</dbReference>
<sequence>MNTKIKSEKEKEHDSPEVTDEDEYDSEDSSASSSDESCSESSQESESEVSKREMSEREQFELQAKYRRLDRALLQQRTEIARDNGIQVVSTSLDIADQLFSETKTSIQSNIVAKDAATLKEIGLQAKLATRNLKLGRSERVLNFNEFCSNFLRFFAAEDDVVDVDSPIDRGMARFDWLKAGLLYSSCSRRVPSAEFLLGPLEITRKTRISRPRLQDDSKSGVSRTASKRSASELMEQDRQDDTTANSERCFRKLRTLNMARKNLFEFFIDPKSFARSVENLFYTSFLINHGKMILGHDASGVPYVQEANPETFKNLPRYVNRDDSKSHIIFNLDHVTWKGLIDRFNIQEAFL</sequence>
<comment type="subcellular location">
    <subcellularLocation>
        <location evidence="1 7">Nucleus</location>
    </subcellularLocation>
</comment>
<feature type="compositionally biased region" description="Polar residues" evidence="8">
    <location>
        <begin position="220"/>
        <end position="229"/>
    </location>
</feature>
<protein>
    <recommendedName>
        <fullName evidence="7">Non-structural maintenance of chromosomes element 4</fullName>
    </recommendedName>
</protein>
<feature type="compositionally biased region" description="Basic and acidic residues" evidence="8">
    <location>
        <begin position="1"/>
        <end position="16"/>
    </location>
</feature>
<reference evidence="10" key="2">
    <citation type="submission" date="2021-01" db="EMBL/GenBank/DDBJ databases">
        <authorList>
            <person name="Schikora-Tamarit M.A."/>
        </authorList>
    </citation>
    <scope>NUCLEOTIDE SEQUENCE</scope>
    <source>
        <strain evidence="10">NCAIM Y.01608</strain>
    </source>
</reference>
<keyword evidence="5 7" id="KW-0234">DNA repair</keyword>
<comment type="similarity">
    <text evidence="2 7">Belongs to the NSE4 family.</text>
</comment>
<keyword evidence="11" id="KW-1185">Reference proteome</keyword>
<keyword evidence="4 7" id="KW-0233">DNA recombination</keyword>
<evidence type="ECO:0000256" key="5">
    <source>
        <dbReference type="ARBA" id="ARBA00023204"/>
    </source>
</evidence>
<evidence type="ECO:0000313" key="10">
    <source>
        <dbReference type="EMBL" id="KAH3676584.1"/>
    </source>
</evidence>
<evidence type="ECO:0000256" key="8">
    <source>
        <dbReference type="SAM" id="MobiDB-lite"/>
    </source>
</evidence>
<evidence type="ECO:0000256" key="7">
    <source>
        <dbReference type="RuleBase" id="RU365071"/>
    </source>
</evidence>
<feature type="domain" description="Non-structural maintenance of chromosome element 4 C-terminal" evidence="9">
    <location>
        <begin position="263"/>
        <end position="352"/>
    </location>
</feature>
<comment type="caution">
    <text evidence="10">The sequence shown here is derived from an EMBL/GenBank/DDBJ whole genome shotgun (WGS) entry which is preliminary data.</text>
</comment>
<feature type="region of interest" description="Disordered" evidence="8">
    <location>
        <begin position="209"/>
        <end position="245"/>
    </location>
</feature>
<evidence type="ECO:0000256" key="3">
    <source>
        <dbReference type="ARBA" id="ARBA00022763"/>
    </source>
</evidence>
<dbReference type="GO" id="GO:0006310">
    <property type="term" value="P:DNA recombination"/>
    <property type="evidence" value="ECO:0007669"/>
    <property type="project" value="UniProtKB-UniRule"/>
</dbReference>
<keyword evidence="6 7" id="KW-0539">Nucleus</keyword>
<comment type="subunit">
    <text evidence="7">Component of the SMC5-SMC6 complex.</text>
</comment>